<dbReference type="Proteomes" id="UP000789326">
    <property type="component" value="Unassembled WGS sequence"/>
</dbReference>
<dbReference type="Pfam" id="PF14542">
    <property type="entry name" value="Acetyltransf_CG"/>
    <property type="match status" value="1"/>
</dbReference>
<gene>
    <name evidence="3" type="ORF">Q8G35_02795</name>
    <name evidence="4" type="ORF">SAMN05878482_101562</name>
    <name evidence="2" type="ORF">SRABI133_01976</name>
</gene>
<evidence type="ECO:0000313" key="6">
    <source>
        <dbReference type="Proteomes" id="UP000789326"/>
    </source>
</evidence>
<keyword evidence="3" id="KW-0808">Transferase</keyword>
<evidence type="ECO:0000313" key="2">
    <source>
        <dbReference type="EMBL" id="CAH0203262.1"/>
    </source>
</evidence>
<evidence type="ECO:0000313" key="4">
    <source>
        <dbReference type="EMBL" id="SIQ17685.1"/>
    </source>
</evidence>
<dbReference type="SUPFAM" id="SSF55729">
    <property type="entry name" value="Acyl-CoA N-acyltransferases (Nat)"/>
    <property type="match status" value="1"/>
</dbReference>
<keyword evidence="3" id="KW-0012">Acyltransferase</keyword>
<dbReference type="Proteomes" id="UP000185829">
    <property type="component" value="Unassembled WGS sequence"/>
</dbReference>
<dbReference type="InterPro" id="IPR031165">
    <property type="entry name" value="GNAT_YJDJ"/>
</dbReference>
<sequence>MVDIKKGESSFFVEESGEKLAEITFFKSGDDEITVDHTVVSDKLRGQKVGNALVEKVIGFAREEKLKIVPVCSFVQKQFEKNAEYEDVLAK</sequence>
<comment type="caution">
    <text evidence="2">The sequence shown here is derived from an EMBL/GenBank/DDBJ whole genome shotgun (WGS) entry which is preliminary data.</text>
</comment>
<organism evidence="2 6">
    <name type="scientific">Peribacillus simplex</name>
    <dbReference type="NCBI Taxonomy" id="1478"/>
    <lineage>
        <taxon>Bacteria</taxon>
        <taxon>Bacillati</taxon>
        <taxon>Bacillota</taxon>
        <taxon>Bacilli</taxon>
        <taxon>Bacillales</taxon>
        <taxon>Bacillaceae</taxon>
        <taxon>Peribacillus</taxon>
    </lineage>
</organism>
<dbReference type="AlphaFoldDB" id="A0A9W4L096"/>
<accession>A0A9W4L096</accession>
<dbReference type="InterPro" id="IPR045057">
    <property type="entry name" value="Gcn5-rel_NAT"/>
</dbReference>
<dbReference type="CDD" id="cd04301">
    <property type="entry name" value="NAT_SF"/>
    <property type="match status" value="1"/>
</dbReference>
<proteinExistence type="predicted"/>
<evidence type="ECO:0000313" key="3">
    <source>
        <dbReference type="EMBL" id="MDP1417331.1"/>
    </source>
</evidence>
<dbReference type="Proteomes" id="UP001178277">
    <property type="component" value="Unassembled WGS sequence"/>
</dbReference>
<dbReference type="InterPro" id="IPR016181">
    <property type="entry name" value="Acyl_CoA_acyltransferase"/>
</dbReference>
<dbReference type="PANTHER" id="PTHR31435:SF10">
    <property type="entry name" value="BSR4717 PROTEIN"/>
    <property type="match status" value="1"/>
</dbReference>
<dbReference type="EMBL" id="JAUUTP010000002">
    <property type="protein sequence ID" value="MDP1417331.1"/>
    <property type="molecule type" value="Genomic_DNA"/>
</dbReference>
<reference evidence="4 5" key="1">
    <citation type="submission" date="2017-01" db="EMBL/GenBank/DDBJ databases">
        <authorList>
            <person name="Varghese N."/>
            <person name="Submissions S."/>
        </authorList>
    </citation>
    <scope>NUCLEOTIDE SEQUENCE [LARGE SCALE GENOMIC DNA]</scope>
    <source>
        <strain evidence="4 5">RUG2-6</strain>
    </source>
</reference>
<feature type="domain" description="N-acetyltransferase" evidence="1">
    <location>
        <begin position="3"/>
        <end position="90"/>
    </location>
</feature>
<evidence type="ECO:0000313" key="5">
    <source>
        <dbReference type="Proteomes" id="UP000185829"/>
    </source>
</evidence>
<dbReference type="RefSeq" id="WP_081395481.1">
    <property type="nucleotide sequence ID" value="NZ_CAKKMG010000020.1"/>
</dbReference>
<dbReference type="EMBL" id="CAKKMG010000020">
    <property type="protein sequence ID" value="CAH0203262.1"/>
    <property type="molecule type" value="Genomic_DNA"/>
</dbReference>
<dbReference type="PANTHER" id="PTHR31435">
    <property type="entry name" value="PROTEIN NATD1"/>
    <property type="match status" value="1"/>
</dbReference>
<dbReference type="Gene3D" id="3.40.630.30">
    <property type="match status" value="1"/>
</dbReference>
<reference evidence="2" key="2">
    <citation type="submission" date="2021-11" db="EMBL/GenBank/DDBJ databases">
        <authorList>
            <person name="Bulgarelli D."/>
        </authorList>
    </citation>
    <scope>NUCLEOTIDE SEQUENCE</scope>
    <source>
        <strain evidence="2">Bi133</strain>
    </source>
</reference>
<dbReference type="EC" id="2.3.1.-" evidence="3"/>
<evidence type="ECO:0000259" key="1">
    <source>
        <dbReference type="PROSITE" id="PS51729"/>
    </source>
</evidence>
<name>A0A9W4L096_9BACI</name>
<dbReference type="GO" id="GO:0016746">
    <property type="term" value="F:acyltransferase activity"/>
    <property type="evidence" value="ECO:0007669"/>
    <property type="project" value="UniProtKB-KW"/>
</dbReference>
<reference evidence="3" key="3">
    <citation type="submission" date="2023-07" db="EMBL/GenBank/DDBJ databases">
        <title>Murine gut Bacillus species.</title>
        <authorList>
            <person name="Gutman E."/>
            <person name="Hashuel R."/>
            <person name="Litvak Y."/>
        </authorList>
    </citation>
    <scope>NUCLEOTIDE SEQUENCE</scope>
    <source>
        <strain evidence="3">RU283</strain>
    </source>
</reference>
<protein>
    <submittedName>
        <fullName evidence="3">GNAT family N-acetyltransferase</fullName>
        <ecNumber evidence="3">2.3.1.-</ecNumber>
    </submittedName>
</protein>
<dbReference type="PROSITE" id="PS51729">
    <property type="entry name" value="GNAT_YJDJ"/>
    <property type="match status" value="1"/>
</dbReference>
<dbReference type="EMBL" id="FTMX01000001">
    <property type="protein sequence ID" value="SIQ17685.1"/>
    <property type="molecule type" value="Genomic_DNA"/>
</dbReference>